<comment type="similarity">
    <text evidence="2">Belongs to the BMP lipoprotein family.</text>
</comment>
<dbReference type="Pfam" id="PF02608">
    <property type="entry name" value="Bmp"/>
    <property type="match status" value="1"/>
</dbReference>
<dbReference type="InterPro" id="IPR050957">
    <property type="entry name" value="BMP_lipoprotein"/>
</dbReference>
<protein>
    <submittedName>
        <fullName evidence="9">Basic membrane protein A</fullName>
    </submittedName>
</protein>
<evidence type="ECO:0000256" key="2">
    <source>
        <dbReference type="ARBA" id="ARBA00008610"/>
    </source>
</evidence>
<accession>A0A1G9ME23</accession>
<dbReference type="PANTHER" id="PTHR34296">
    <property type="entry name" value="TRANSCRIPTIONAL ACTIVATOR PROTEIN MED"/>
    <property type="match status" value="1"/>
</dbReference>
<organism evidence="9 10">
    <name type="scientific">Sediminibacillus halophilus</name>
    <dbReference type="NCBI Taxonomy" id="482461"/>
    <lineage>
        <taxon>Bacteria</taxon>
        <taxon>Bacillati</taxon>
        <taxon>Bacillota</taxon>
        <taxon>Bacilli</taxon>
        <taxon>Bacillales</taxon>
        <taxon>Bacillaceae</taxon>
        <taxon>Sediminibacillus</taxon>
    </lineage>
</organism>
<dbReference type="GO" id="GO:0005886">
    <property type="term" value="C:plasma membrane"/>
    <property type="evidence" value="ECO:0007669"/>
    <property type="project" value="UniProtKB-SubCell"/>
</dbReference>
<dbReference type="InterPro" id="IPR028082">
    <property type="entry name" value="Peripla_BP_I"/>
</dbReference>
<proteinExistence type="inferred from homology"/>
<evidence type="ECO:0000256" key="6">
    <source>
        <dbReference type="ARBA" id="ARBA00023288"/>
    </source>
</evidence>
<evidence type="ECO:0000256" key="1">
    <source>
        <dbReference type="ARBA" id="ARBA00004193"/>
    </source>
</evidence>
<keyword evidence="5" id="KW-0472">Membrane</keyword>
<reference evidence="10" key="1">
    <citation type="submission" date="2016-10" db="EMBL/GenBank/DDBJ databases">
        <authorList>
            <person name="Varghese N."/>
            <person name="Submissions S."/>
        </authorList>
    </citation>
    <scope>NUCLEOTIDE SEQUENCE [LARGE SCALE GENOMIC DNA]</scope>
    <source>
        <strain evidence="10">CGMCC 1.6199</strain>
    </source>
</reference>
<evidence type="ECO:0000259" key="8">
    <source>
        <dbReference type="Pfam" id="PF02608"/>
    </source>
</evidence>
<dbReference type="CDD" id="cd06354">
    <property type="entry name" value="PBP1_PrnA-like"/>
    <property type="match status" value="1"/>
</dbReference>
<evidence type="ECO:0000256" key="3">
    <source>
        <dbReference type="ARBA" id="ARBA00022475"/>
    </source>
</evidence>
<evidence type="ECO:0000313" key="10">
    <source>
        <dbReference type="Proteomes" id="UP000182347"/>
    </source>
</evidence>
<evidence type="ECO:0000256" key="4">
    <source>
        <dbReference type="ARBA" id="ARBA00022729"/>
    </source>
</evidence>
<keyword evidence="6" id="KW-0449">Lipoprotein</keyword>
<dbReference type="SUPFAM" id="SSF53822">
    <property type="entry name" value="Periplasmic binding protein-like I"/>
    <property type="match status" value="1"/>
</dbReference>
<evidence type="ECO:0000256" key="7">
    <source>
        <dbReference type="SAM" id="MobiDB-lite"/>
    </source>
</evidence>
<keyword evidence="10" id="KW-1185">Reference proteome</keyword>
<dbReference type="EMBL" id="FNHF01000001">
    <property type="protein sequence ID" value="SDL72374.1"/>
    <property type="molecule type" value="Genomic_DNA"/>
</dbReference>
<gene>
    <name evidence="9" type="ORF">SAMN05216244_0548</name>
</gene>
<keyword evidence="3" id="KW-1003">Cell membrane</keyword>
<feature type="domain" description="ABC transporter substrate-binding protein PnrA-like" evidence="8">
    <location>
        <begin position="79"/>
        <end position="387"/>
    </location>
</feature>
<name>A0A1G9ME23_9BACI</name>
<feature type="region of interest" description="Disordered" evidence="7">
    <location>
        <begin position="49"/>
        <end position="80"/>
    </location>
</feature>
<evidence type="ECO:0000256" key="5">
    <source>
        <dbReference type="ARBA" id="ARBA00023136"/>
    </source>
</evidence>
<dbReference type="AlphaFoldDB" id="A0A1G9ME23"/>
<dbReference type="PANTHER" id="PTHR34296:SF2">
    <property type="entry name" value="ABC TRANSPORTER GUANOSINE-BINDING PROTEIN NUPN"/>
    <property type="match status" value="1"/>
</dbReference>
<sequence length="398" mass="42833">MFRHRFAGEFRQYQIKTNIVGVEMLKTNRLLLLIALLFTAGIILSACGSSNDEGSGEESGGETSDSGENQEGGEDSDFKVGMVTDVGGVDDKSFNQSAWEGLQAFGEENGLEEGEGFDYAQSESDADFMPNLNSLVRADYDLVFGIGFKLTDALSKVAGQNPDTHFALVDAVAEGDNIANITFKEHQGSFLVGVAAAMKTESDKVGFVGGENSELIKKFESGFRAGVASVNPDIEVDVQYAESFGAPDKGKVIASNMYNSGVDVIYHSSGATGNGVFAQAKDIKKNDPSKNVWVIGVDRDQYEEGAIGDENVTLTSMVKRVDIAVQEVAAQSMNGEFPGGEVLEFGLEDEGVSVAKTNEEAMTDEMLEEIDNWKQKIIDGEMEVPSTEEDLEAYLDSL</sequence>
<dbReference type="InterPro" id="IPR003760">
    <property type="entry name" value="PnrA-like"/>
</dbReference>
<evidence type="ECO:0000313" key="9">
    <source>
        <dbReference type="EMBL" id="SDL72374.1"/>
    </source>
</evidence>
<comment type="subcellular location">
    <subcellularLocation>
        <location evidence="1">Cell membrane</location>
        <topology evidence="1">Lipid-anchor</topology>
    </subcellularLocation>
</comment>
<dbReference type="STRING" id="482461.SAMN05216244_0548"/>
<dbReference type="Proteomes" id="UP000182347">
    <property type="component" value="Unassembled WGS sequence"/>
</dbReference>
<keyword evidence="4" id="KW-0732">Signal</keyword>
<dbReference type="Gene3D" id="3.40.50.2300">
    <property type="match status" value="2"/>
</dbReference>